<dbReference type="RefSeq" id="WP_045526610.1">
    <property type="nucleotide sequence ID" value="NZ_CP011043.1"/>
</dbReference>
<dbReference type="AlphaFoldDB" id="A0A0D5CFR6"/>
<keyword evidence="2" id="KW-0472">Membrane</keyword>
<feature type="transmembrane region" description="Helical" evidence="2">
    <location>
        <begin position="423"/>
        <end position="444"/>
    </location>
</feature>
<dbReference type="HOGENOM" id="CLU_592780_0_0_11"/>
<dbReference type="GO" id="GO:0016740">
    <property type="term" value="F:transferase activity"/>
    <property type="evidence" value="ECO:0007669"/>
    <property type="project" value="UniProtKB-KW"/>
</dbReference>
<dbReference type="SUPFAM" id="SSF53448">
    <property type="entry name" value="Nucleotide-diphospho-sugar transferases"/>
    <property type="match status" value="1"/>
</dbReference>
<feature type="region of interest" description="Disordered" evidence="1">
    <location>
        <begin position="1"/>
        <end position="21"/>
    </location>
</feature>
<dbReference type="CDD" id="cd00761">
    <property type="entry name" value="Glyco_tranf_GTA_type"/>
    <property type="match status" value="1"/>
</dbReference>
<evidence type="ECO:0000313" key="3">
    <source>
        <dbReference type="EMBL" id="AJW78135.1"/>
    </source>
</evidence>
<keyword evidence="2" id="KW-0812">Transmembrane</keyword>
<dbReference type="EMBL" id="CP011043">
    <property type="protein sequence ID" value="AJW78135.1"/>
    <property type="molecule type" value="Genomic_DNA"/>
</dbReference>
<organism evidence="3 4">
    <name type="scientific">Clavibacter michiganensis subsp. insidiosus</name>
    <dbReference type="NCBI Taxonomy" id="33014"/>
    <lineage>
        <taxon>Bacteria</taxon>
        <taxon>Bacillati</taxon>
        <taxon>Actinomycetota</taxon>
        <taxon>Actinomycetes</taxon>
        <taxon>Micrococcales</taxon>
        <taxon>Microbacteriaceae</taxon>
        <taxon>Clavibacter</taxon>
    </lineage>
</organism>
<keyword evidence="3" id="KW-0808">Transferase</keyword>
<gene>
    <name evidence="3" type="ORF">VO01_02465</name>
</gene>
<feature type="transmembrane region" description="Helical" evidence="2">
    <location>
        <begin position="392"/>
        <end position="411"/>
    </location>
</feature>
<dbReference type="Proteomes" id="UP000032604">
    <property type="component" value="Chromosome"/>
</dbReference>
<protein>
    <submittedName>
        <fullName evidence="3">Glycosyl transferase</fullName>
    </submittedName>
</protein>
<name>A0A0D5CFR6_9MICO</name>
<sequence>MDNQSTPLPPPEHPGRSSRDAVSAVVVAGDAGSTIAATLSSILGQTLPPARVVVVVAGSRDDTFAVARTFNGRHERTLTGGGTARTAVTVIDRGPRESSLRSAYGFALRLVDDAGRVLLVSPDAELEPDVLELLSAALDADPGALSVSASLDQRPSGSHGPLAGALRLLQRHWAMGAVETGADLGLTGPVPLAPASLLRLPERDPRSPSTEPSEGILTALLAGDDRSDLVPGARARVDTSVTWGAMRERRDRWGAHVARLSRGGSPADVGDRRRARLASLRIGVGPVLRFAAYSLVALYLAAAGIQGMLEPAWWWALPVVVRLPLHIRTLRRIRERTLADVVFGATFLPLEVAEAAYGVSRIRDGLNRLAHRGRRRGPAAAETVPPFSPVDAVAATVVAVVVILVLTAAEVGGPAAAGLTTAVGWAACVVTAADLVMALLRLLVAHGGPFARPSATGGPAA</sequence>
<accession>A0A0D5CFR6</accession>
<dbReference type="InterPro" id="IPR029044">
    <property type="entry name" value="Nucleotide-diphossugar_trans"/>
</dbReference>
<dbReference type="OrthoDB" id="5124644at2"/>
<reference evidence="3 4" key="1">
    <citation type="journal article" date="2015" name="Genome Announc.">
        <title>Complete Genome Sequence of Clavibacter michiganensis subsp. insidiosus R1-1 Using PacBio Single-Molecule Real-Time Technology.</title>
        <authorList>
            <person name="Lu Y."/>
            <person name="Samac D.A."/>
            <person name="Glazebrook J."/>
            <person name="Ishimaru C.A."/>
        </authorList>
    </citation>
    <scope>NUCLEOTIDE SEQUENCE [LARGE SCALE GENOMIC DNA]</scope>
    <source>
        <strain evidence="3 4">R1-1</strain>
    </source>
</reference>
<evidence type="ECO:0000256" key="1">
    <source>
        <dbReference type="SAM" id="MobiDB-lite"/>
    </source>
</evidence>
<keyword evidence="2" id="KW-1133">Transmembrane helix</keyword>
<proteinExistence type="predicted"/>
<dbReference type="PATRIC" id="fig|33014.5.peg.517"/>
<dbReference type="Gene3D" id="3.90.550.10">
    <property type="entry name" value="Spore Coat Polysaccharide Biosynthesis Protein SpsA, Chain A"/>
    <property type="match status" value="1"/>
</dbReference>
<evidence type="ECO:0000256" key="2">
    <source>
        <dbReference type="SAM" id="Phobius"/>
    </source>
</evidence>
<dbReference type="Pfam" id="PF13641">
    <property type="entry name" value="Glyco_tranf_2_3"/>
    <property type="match status" value="1"/>
</dbReference>
<feature type="transmembrane region" description="Helical" evidence="2">
    <location>
        <begin position="282"/>
        <end position="306"/>
    </location>
</feature>
<evidence type="ECO:0000313" key="4">
    <source>
        <dbReference type="Proteomes" id="UP000032604"/>
    </source>
</evidence>
<dbReference type="KEGG" id="cmh:VO01_02465"/>